<organism evidence="1 2">
    <name type="scientific">Vibrio phage VAP7</name>
    <dbReference type="NCBI Taxonomy" id="2584487"/>
    <lineage>
        <taxon>Viruses</taxon>
        <taxon>Duplodnaviria</taxon>
        <taxon>Heunggongvirae</taxon>
        <taxon>Uroviricota</taxon>
        <taxon>Caudoviricetes</taxon>
        <taxon>Pantevenvirales</taxon>
        <taxon>Ackermannviridae</taxon>
        <taxon>Vapseptimavirus</taxon>
        <taxon>Vapseptimavirus VAP7</taxon>
    </lineage>
</organism>
<dbReference type="KEGG" id="vg:55616119"/>
<evidence type="ECO:0000313" key="2">
    <source>
        <dbReference type="Proteomes" id="UP000318470"/>
    </source>
</evidence>
<proteinExistence type="predicted"/>
<evidence type="ECO:0000313" key="1">
    <source>
        <dbReference type="EMBL" id="QDB73282.1"/>
    </source>
</evidence>
<name>A0A4Y5TV97_9CAUD</name>
<accession>A0A4Y5TV97</accession>
<keyword evidence="2" id="KW-1185">Reference proteome</keyword>
<dbReference type="EMBL" id="MK795384">
    <property type="protein sequence ID" value="QDB73282.1"/>
    <property type="molecule type" value="Genomic_DNA"/>
</dbReference>
<sequence length="90" mass="10462">MADTVSSKRKTMGWYVHIVKLYEQTYPKGTWAHGIVEKTWEQLTQAQKNEINLDSKIWDYMTPSERILVVLSKHGPENSLAYFSSDIDKV</sequence>
<dbReference type="GeneID" id="55616119"/>
<dbReference type="Proteomes" id="UP000318470">
    <property type="component" value="Segment"/>
</dbReference>
<dbReference type="RefSeq" id="YP_009845756.1">
    <property type="nucleotide sequence ID" value="NC_048765.1"/>
</dbReference>
<protein>
    <submittedName>
        <fullName evidence="1">Uncharacterized protein</fullName>
    </submittedName>
</protein>
<reference evidence="1 2" key="1">
    <citation type="submission" date="2019-04" db="EMBL/GenBank/DDBJ databases">
        <authorList>
            <person name="Gao M."/>
            <person name="Bai C."/>
            <person name="Tong Y."/>
            <person name="Xu X."/>
        </authorList>
    </citation>
    <scope>NUCLEOTIDE SEQUENCE [LARGE SCALE GENOMIC DNA]</scope>
    <source>
        <strain evidence="1 2">Vibrio alginolyticus VA1</strain>
    </source>
</reference>